<dbReference type="GO" id="GO:0004364">
    <property type="term" value="F:glutathione transferase activity"/>
    <property type="evidence" value="ECO:0007669"/>
    <property type="project" value="UniProtKB-EC"/>
</dbReference>
<evidence type="ECO:0000256" key="5">
    <source>
        <dbReference type="ARBA" id="ARBA00047960"/>
    </source>
</evidence>
<dbReference type="Gene3D" id="1.20.1050.10">
    <property type="match status" value="1"/>
</dbReference>
<dbReference type="InterPro" id="IPR040079">
    <property type="entry name" value="Glutathione_S-Trfase"/>
</dbReference>
<comment type="caution">
    <text evidence="8">The sequence shown here is derived from an EMBL/GenBank/DDBJ whole genome shotgun (WGS) entry which is preliminary data.</text>
</comment>
<name>A0A4C1VQ41_EUMVA</name>
<sequence>MAKKLHYFDFNGLAESVRYLLHYGKTKFEDVRYDYNSWPVKEVKEALPFGQLPLYEEGNKKLNQSLAIARYVAYQVKLLPSDPWEQAVLDAIVFNIYDFWGRVLAYIKEQDQVKKATLKKEILEESVVYFFSRFEQALKDNNGYFGGKLSWADFILLGIVESANLFLGEQIERDYPQVQALLEKIRNLQGVKQYIAGRKEYKLA</sequence>
<evidence type="ECO:0000313" key="9">
    <source>
        <dbReference type="Proteomes" id="UP000299102"/>
    </source>
</evidence>
<dbReference type="SFLD" id="SFLDG01205">
    <property type="entry name" value="AMPS.1"/>
    <property type="match status" value="1"/>
</dbReference>
<dbReference type="InterPro" id="IPR004046">
    <property type="entry name" value="GST_C"/>
</dbReference>
<keyword evidence="3 8" id="KW-0808">Transferase</keyword>
<evidence type="ECO:0000256" key="2">
    <source>
        <dbReference type="ARBA" id="ARBA00012452"/>
    </source>
</evidence>
<dbReference type="EMBL" id="BGZK01000385">
    <property type="protein sequence ID" value="GBP40660.1"/>
    <property type="molecule type" value="Genomic_DNA"/>
</dbReference>
<dbReference type="PANTHER" id="PTHR11571:SF224">
    <property type="entry name" value="HEMATOPOIETIC PROSTAGLANDIN D SYNTHASE"/>
    <property type="match status" value="1"/>
</dbReference>
<dbReference type="SUPFAM" id="SSF52833">
    <property type="entry name" value="Thioredoxin-like"/>
    <property type="match status" value="1"/>
</dbReference>
<feature type="domain" description="GST C-terminal" evidence="7">
    <location>
        <begin position="82"/>
        <end position="203"/>
    </location>
</feature>
<evidence type="ECO:0000256" key="3">
    <source>
        <dbReference type="ARBA" id="ARBA00022679"/>
    </source>
</evidence>
<dbReference type="InterPro" id="IPR036282">
    <property type="entry name" value="Glutathione-S-Trfase_C_sf"/>
</dbReference>
<comment type="similarity">
    <text evidence="4">Belongs to the GST superfamily. Sigma family.</text>
</comment>
<dbReference type="PROSITE" id="PS50405">
    <property type="entry name" value="GST_CTER"/>
    <property type="match status" value="1"/>
</dbReference>
<reference evidence="8 9" key="1">
    <citation type="journal article" date="2019" name="Commun. Biol.">
        <title>The bagworm genome reveals a unique fibroin gene that provides high tensile strength.</title>
        <authorList>
            <person name="Kono N."/>
            <person name="Nakamura H."/>
            <person name="Ohtoshi R."/>
            <person name="Tomita M."/>
            <person name="Numata K."/>
            <person name="Arakawa K."/>
        </authorList>
    </citation>
    <scope>NUCLEOTIDE SEQUENCE [LARGE SCALE GENOMIC DNA]</scope>
</reference>
<dbReference type="OrthoDB" id="414243at2759"/>
<comment type="catalytic activity">
    <reaction evidence="5">
        <text>RX + glutathione = an S-substituted glutathione + a halide anion + H(+)</text>
        <dbReference type="Rhea" id="RHEA:16437"/>
        <dbReference type="ChEBI" id="CHEBI:15378"/>
        <dbReference type="ChEBI" id="CHEBI:16042"/>
        <dbReference type="ChEBI" id="CHEBI:17792"/>
        <dbReference type="ChEBI" id="CHEBI:57925"/>
        <dbReference type="ChEBI" id="CHEBI:90779"/>
        <dbReference type="EC" id="2.5.1.18"/>
    </reaction>
</comment>
<dbReference type="Pfam" id="PF02798">
    <property type="entry name" value="GST_N"/>
    <property type="match status" value="1"/>
</dbReference>
<dbReference type="EC" id="2.5.1.18" evidence="2"/>
<comment type="subunit">
    <text evidence="1">Homodimer.</text>
</comment>
<dbReference type="CDD" id="cd03039">
    <property type="entry name" value="GST_N_Sigma_like"/>
    <property type="match status" value="1"/>
</dbReference>
<dbReference type="InterPro" id="IPR050213">
    <property type="entry name" value="GST_superfamily"/>
</dbReference>
<protein>
    <recommendedName>
        <fullName evidence="2">glutathione transferase</fullName>
        <ecNumber evidence="2">2.5.1.18</ecNumber>
    </recommendedName>
</protein>
<dbReference type="STRING" id="151549.A0A4C1VQ41"/>
<organism evidence="8 9">
    <name type="scientific">Eumeta variegata</name>
    <name type="common">Bagworm moth</name>
    <name type="synonym">Eumeta japonica</name>
    <dbReference type="NCBI Taxonomy" id="151549"/>
    <lineage>
        <taxon>Eukaryota</taxon>
        <taxon>Metazoa</taxon>
        <taxon>Ecdysozoa</taxon>
        <taxon>Arthropoda</taxon>
        <taxon>Hexapoda</taxon>
        <taxon>Insecta</taxon>
        <taxon>Pterygota</taxon>
        <taxon>Neoptera</taxon>
        <taxon>Endopterygota</taxon>
        <taxon>Lepidoptera</taxon>
        <taxon>Glossata</taxon>
        <taxon>Ditrysia</taxon>
        <taxon>Tineoidea</taxon>
        <taxon>Psychidae</taxon>
        <taxon>Oiketicinae</taxon>
        <taxon>Eumeta</taxon>
    </lineage>
</organism>
<dbReference type="InterPro" id="IPR036249">
    <property type="entry name" value="Thioredoxin-like_sf"/>
</dbReference>
<dbReference type="FunFam" id="1.20.1050.10:FF:000030">
    <property type="entry name" value="Glutathione S-transferase S1"/>
    <property type="match status" value="1"/>
</dbReference>
<accession>A0A4C1VQ41</accession>
<proteinExistence type="inferred from homology"/>
<dbReference type="InterPro" id="IPR010987">
    <property type="entry name" value="Glutathione-S-Trfase_C-like"/>
</dbReference>
<dbReference type="Proteomes" id="UP000299102">
    <property type="component" value="Unassembled WGS sequence"/>
</dbReference>
<dbReference type="SUPFAM" id="SSF47616">
    <property type="entry name" value="GST C-terminal domain-like"/>
    <property type="match status" value="1"/>
</dbReference>
<dbReference type="PROSITE" id="PS50404">
    <property type="entry name" value="GST_NTER"/>
    <property type="match status" value="1"/>
</dbReference>
<dbReference type="Gene3D" id="3.40.30.10">
    <property type="entry name" value="Glutaredoxin"/>
    <property type="match status" value="1"/>
</dbReference>
<dbReference type="GO" id="GO:0006749">
    <property type="term" value="P:glutathione metabolic process"/>
    <property type="evidence" value="ECO:0007669"/>
    <property type="project" value="TreeGrafter"/>
</dbReference>
<dbReference type="SFLD" id="SFLDG00363">
    <property type="entry name" value="AMPS_(cytGST):_Alpha-__Mu-__Pi"/>
    <property type="match status" value="1"/>
</dbReference>
<dbReference type="Pfam" id="PF14497">
    <property type="entry name" value="GST_C_3"/>
    <property type="match status" value="1"/>
</dbReference>
<dbReference type="PANTHER" id="PTHR11571">
    <property type="entry name" value="GLUTATHIONE S-TRANSFERASE"/>
    <property type="match status" value="1"/>
</dbReference>
<gene>
    <name evidence="8" type="ORF">EVAR_32703_1</name>
</gene>
<evidence type="ECO:0000259" key="7">
    <source>
        <dbReference type="PROSITE" id="PS50405"/>
    </source>
</evidence>
<dbReference type="InterPro" id="IPR004045">
    <property type="entry name" value="Glutathione_S-Trfase_N"/>
</dbReference>
<dbReference type="CDD" id="cd03192">
    <property type="entry name" value="GST_C_Sigma_like"/>
    <property type="match status" value="1"/>
</dbReference>
<keyword evidence="9" id="KW-1185">Reference proteome</keyword>
<dbReference type="SFLD" id="SFLDS00019">
    <property type="entry name" value="Glutathione_Transferase_(cytos"/>
    <property type="match status" value="1"/>
</dbReference>
<evidence type="ECO:0000259" key="6">
    <source>
        <dbReference type="PROSITE" id="PS50404"/>
    </source>
</evidence>
<evidence type="ECO:0000256" key="4">
    <source>
        <dbReference type="ARBA" id="ARBA00038317"/>
    </source>
</evidence>
<feature type="domain" description="GST N-terminal" evidence="6">
    <location>
        <begin position="1"/>
        <end position="80"/>
    </location>
</feature>
<evidence type="ECO:0000256" key="1">
    <source>
        <dbReference type="ARBA" id="ARBA00011738"/>
    </source>
</evidence>
<dbReference type="AlphaFoldDB" id="A0A4C1VQ41"/>
<evidence type="ECO:0000313" key="8">
    <source>
        <dbReference type="EMBL" id="GBP40660.1"/>
    </source>
</evidence>